<feature type="signal peptide" evidence="1">
    <location>
        <begin position="1"/>
        <end position="27"/>
    </location>
</feature>
<evidence type="ECO:0000256" key="1">
    <source>
        <dbReference type="SAM" id="SignalP"/>
    </source>
</evidence>
<keyword evidence="3" id="KW-1185">Reference proteome</keyword>
<reference evidence="2 3" key="1">
    <citation type="submission" date="2021-01" db="EMBL/GenBank/DDBJ databases">
        <title>Whole genome shotgun sequence of Planobispora longispora NBRC 13918.</title>
        <authorList>
            <person name="Komaki H."/>
            <person name="Tamura T."/>
        </authorList>
    </citation>
    <scope>NUCLEOTIDE SEQUENCE [LARGE SCALE GENOMIC DNA]</scope>
    <source>
        <strain evidence="2 3">NBRC 13918</strain>
    </source>
</reference>
<name>A0A8J3W7M2_9ACTN</name>
<sequence length="132" mass="13853">MRKLVTGAIVTAGVATVLFGGATAALAEQNVSKTLVPGERICVQQYASDKYRTTGTARFPGVRFAVRGPSPSFGDLGPLLSSTDDNSTFYQTEGRSSGGTFQGPGFYAVCAKNNGTTNVFASVRIQTDGDFR</sequence>
<gene>
    <name evidence="2" type="ORF">Plo01_61580</name>
</gene>
<dbReference type="EMBL" id="BOOH01000051">
    <property type="protein sequence ID" value="GIH79729.1"/>
    <property type="molecule type" value="Genomic_DNA"/>
</dbReference>
<evidence type="ECO:0000313" key="2">
    <source>
        <dbReference type="EMBL" id="GIH79729.1"/>
    </source>
</evidence>
<dbReference type="RefSeq" id="WP_203894178.1">
    <property type="nucleotide sequence ID" value="NZ_BOOH01000051.1"/>
</dbReference>
<evidence type="ECO:0008006" key="4">
    <source>
        <dbReference type="Google" id="ProtNLM"/>
    </source>
</evidence>
<feature type="chain" id="PRO_5035175624" description="Secreted protein" evidence="1">
    <location>
        <begin position="28"/>
        <end position="132"/>
    </location>
</feature>
<evidence type="ECO:0000313" key="3">
    <source>
        <dbReference type="Proteomes" id="UP000616724"/>
    </source>
</evidence>
<dbReference type="Proteomes" id="UP000616724">
    <property type="component" value="Unassembled WGS sequence"/>
</dbReference>
<dbReference type="AlphaFoldDB" id="A0A8J3W7M2"/>
<organism evidence="2 3">
    <name type="scientific">Planobispora longispora</name>
    <dbReference type="NCBI Taxonomy" id="28887"/>
    <lineage>
        <taxon>Bacteria</taxon>
        <taxon>Bacillati</taxon>
        <taxon>Actinomycetota</taxon>
        <taxon>Actinomycetes</taxon>
        <taxon>Streptosporangiales</taxon>
        <taxon>Streptosporangiaceae</taxon>
        <taxon>Planobispora</taxon>
    </lineage>
</organism>
<protein>
    <recommendedName>
        <fullName evidence="4">Secreted protein</fullName>
    </recommendedName>
</protein>
<comment type="caution">
    <text evidence="2">The sequence shown here is derived from an EMBL/GenBank/DDBJ whole genome shotgun (WGS) entry which is preliminary data.</text>
</comment>
<keyword evidence="1" id="KW-0732">Signal</keyword>
<proteinExistence type="predicted"/>
<accession>A0A8J3W7M2</accession>